<dbReference type="SUPFAM" id="SSF53756">
    <property type="entry name" value="UDP-Glycosyltransferase/glycogen phosphorylase"/>
    <property type="match status" value="1"/>
</dbReference>
<name>A0ABR6VMU4_9BACT</name>
<dbReference type="Gene3D" id="3.40.50.2000">
    <property type="entry name" value="Glycogen Phosphorylase B"/>
    <property type="match status" value="2"/>
</dbReference>
<evidence type="ECO:0000259" key="1">
    <source>
        <dbReference type="Pfam" id="PF00534"/>
    </source>
</evidence>
<organism evidence="3 4">
    <name type="scientific">Rufibacter sediminis</name>
    <dbReference type="NCBI Taxonomy" id="2762756"/>
    <lineage>
        <taxon>Bacteria</taxon>
        <taxon>Pseudomonadati</taxon>
        <taxon>Bacteroidota</taxon>
        <taxon>Cytophagia</taxon>
        <taxon>Cytophagales</taxon>
        <taxon>Hymenobacteraceae</taxon>
        <taxon>Rufibacter</taxon>
    </lineage>
</organism>
<gene>
    <name evidence="3" type="ORF">H7U12_02345</name>
</gene>
<proteinExistence type="predicted"/>
<evidence type="ECO:0000259" key="2">
    <source>
        <dbReference type="Pfam" id="PF13439"/>
    </source>
</evidence>
<comment type="caution">
    <text evidence="3">The sequence shown here is derived from an EMBL/GenBank/DDBJ whole genome shotgun (WGS) entry which is preliminary data.</text>
</comment>
<dbReference type="InterPro" id="IPR028098">
    <property type="entry name" value="Glyco_trans_4-like_N"/>
</dbReference>
<dbReference type="PANTHER" id="PTHR45947:SF14">
    <property type="entry name" value="SLL1723 PROTEIN"/>
    <property type="match status" value="1"/>
</dbReference>
<dbReference type="RefSeq" id="WP_186632267.1">
    <property type="nucleotide sequence ID" value="NZ_JACOAF010000004.1"/>
</dbReference>
<dbReference type="Pfam" id="PF13439">
    <property type="entry name" value="Glyco_transf_4"/>
    <property type="match status" value="1"/>
</dbReference>
<accession>A0ABR6VMU4</accession>
<reference evidence="3 4" key="1">
    <citation type="journal article" date="2019" name="Int. J. Syst. Evol. Microbiol.">
        <title>Rufibacter sediminis sp. nov., isolated from freshwater lake sediment.</title>
        <authorList>
            <person name="Qu J.H."/>
            <person name="Zhang L.J."/>
            <person name="Fu Y.H."/>
            <person name="Li H.F."/>
        </authorList>
    </citation>
    <scope>NUCLEOTIDE SEQUENCE [LARGE SCALE GENOMIC DNA]</scope>
    <source>
        <strain evidence="3 4">H-1</strain>
    </source>
</reference>
<evidence type="ECO:0000313" key="4">
    <source>
        <dbReference type="Proteomes" id="UP000659698"/>
    </source>
</evidence>
<dbReference type="PANTHER" id="PTHR45947">
    <property type="entry name" value="SULFOQUINOVOSYL TRANSFERASE SQD2"/>
    <property type="match status" value="1"/>
</dbReference>
<dbReference type="Pfam" id="PF00534">
    <property type="entry name" value="Glycos_transf_1"/>
    <property type="match status" value="1"/>
</dbReference>
<keyword evidence="4" id="KW-1185">Reference proteome</keyword>
<sequence length="384" mass="43501">MKILHFCDQFSPLSETFIYDLIVQLEETGVENTIVTNKRLNENERPFDKVVEVPKYKKNLVERFVYKLQVVSRLKSNVAIEWGIVRNAIADQHLVEKADVIHAHYGPQGCAILPLAQAFNKPLVVSFHGFDAFQISKDPFWFRQLHILFQGASIITVVSKMMREHLITLGCPASKLRVIHVGKQINNYAFKPPVDKKIRDFISVGRMVEKKGHIDGVKAIEQLLNKYPDLSLKIIGDGPLLEEVRLYVEQHALKSHVHILGSVSHAETKRQFYEADAFLLCSKTASNGDMEGVPTVLMEAQFLGLPCVSTKHSGIPEVIPENNQWLLANEGDVDSISKAIEALLNAPYEVVHTAAVEARRKVEVEFDQFKEAEKLKEIYLNIRK</sequence>
<dbReference type="EMBL" id="JACOAF010000004">
    <property type="protein sequence ID" value="MBC3538503.1"/>
    <property type="molecule type" value="Genomic_DNA"/>
</dbReference>
<feature type="domain" description="Glycosyl transferase family 1" evidence="1">
    <location>
        <begin position="187"/>
        <end position="349"/>
    </location>
</feature>
<dbReference type="InterPro" id="IPR001296">
    <property type="entry name" value="Glyco_trans_1"/>
</dbReference>
<evidence type="ECO:0000313" key="3">
    <source>
        <dbReference type="EMBL" id="MBC3538503.1"/>
    </source>
</evidence>
<dbReference type="Proteomes" id="UP000659698">
    <property type="component" value="Unassembled WGS sequence"/>
</dbReference>
<feature type="domain" description="Glycosyltransferase subfamily 4-like N-terminal" evidence="2">
    <location>
        <begin position="15"/>
        <end position="182"/>
    </location>
</feature>
<protein>
    <submittedName>
        <fullName evidence="3">Glycosyltransferase</fullName>
    </submittedName>
</protein>
<dbReference type="InterPro" id="IPR050194">
    <property type="entry name" value="Glycosyltransferase_grp1"/>
</dbReference>